<evidence type="ECO:0000259" key="8">
    <source>
        <dbReference type="PROSITE" id="PS50198"/>
    </source>
</evidence>
<dbReference type="InterPro" id="IPR027304">
    <property type="entry name" value="Trigger_fact/SurA_dom_sf"/>
</dbReference>
<dbReference type="GO" id="GO:0006457">
    <property type="term" value="P:protein folding"/>
    <property type="evidence" value="ECO:0007669"/>
    <property type="project" value="UniProtKB-UniRule"/>
</dbReference>
<comment type="caution">
    <text evidence="9">The sequence shown here is derived from an EMBL/GenBank/DDBJ whole genome shotgun (WGS) entry which is preliminary data.</text>
</comment>
<reference evidence="9" key="1">
    <citation type="submission" date="2019-02" db="EMBL/GenBank/DDBJ databases">
        <title>Genomic characterization of isolates from hospital effluents in KZN, South Africa.</title>
        <authorList>
            <person name="Ntshobeni N."/>
            <person name="Allam M."/>
            <person name="Ismail A."/>
            <person name="Amoako D."/>
            <person name="Essack S."/>
            <person name="Chenia H."/>
        </authorList>
    </citation>
    <scope>NUCLEOTIDE SEQUENCE</scope>
    <source>
        <strain evidence="9">AFE97_S1</strain>
    </source>
</reference>
<dbReference type="InterPro" id="IPR046357">
    <property type="entry name" value="PPIase_dom_sf"/>
</dbReference>
<dbReference type="NCBIfam" id="NF008038">
    <property type="entry name" value="PRK10770.1"/>
    <property type="match status" value="1"/>
</dbReference>
<dbReference type="InterPro" id="IPR023058">
    <property type="entry name" value="PPIase_PpiC_CS"/>
</dbReference>
<proteinExistence type="inferred from homology"/>
<evidence type="ECO:0000313" key="10">
    <source>
        <dbReference type="Proteomes" id="UP000824410"/>
    </source>
</evidence>
<feature type="chain" id="PRO_5044351231" description="Chaperone SurA" evidence="7">
    <location>
        <begin position="42"/>
        <end position="460"/>
    </location>
</feature>
<feature type="signal peptide" evidence="7">
    <location>
        <begin position="1"/>
        <end position="41"/>
    </location>
</feature>
<dbReference type="HAMAP" id="MF_01183">
    <property type="entry name" value="Chaperone_SurA"/>
    <property type="match status" value="1"/>
</dbReference>
<dbReference type="Proteomes" id="UP000824410">
    <property type="component" value="Unassembled WGS sequence"/>
</dbReference>
<dbReference type="GO" id="GO:0030288">
    <property type="term" value="C:outer membrane-bounded periplasmic space"/>
    <property type="evidence" value="ECO:0007669"/>
    <property type="project" value="InterPro"/>
</dbReference>
<keyword evidence="4 7" id="KW-0697">Rotamase</keyword>
<dbReference type="GO" id="GO:0003755">
    <property type="term" value="F:peptidyl-prolyl cis-trans isomerase activity"/>
    <property type="evidence" value="ECO:0007669"/>
    <property type="project" value="UniProtKB-UniRule"/>
</dbReference>
<dbReference type="InterPro" id="IPR000297">
    <property type="entry name" value="PPIase_PpiC"/>
</dbReference>
<dbReference type="Pfam" id="PF09312">
    <property type="entry name" value="SurA_N"/>
    <property type="match status" value="1"/>
</dbReference>
<dbReference type="RefSeq" id="WP_071548576.1">
    <property type="nucleotide sequence ID" value="NZ_ABEXOQ020000017.1"/>
</dbReference>
<evidence type="ECO:0000256" key="4">
    <source>
        <dbReference type="ARBA" id="ARBA00023110"/>
    </source>
</evidence>
<comment type="subcellular location">
    <subcellularLocation>
        <location evidence="7">Periplasm</location>
    </subcellularLocation>
    <text evidence="7">Is capable of associating with the outer membrane.</text>
</comment>
<protein>
    <recommendedName>
        <fullName evidence="7">Chaperone SurA</fullName>
    </recommendedName>
    <alternativeName>
        <fullName evidence="7">Peptidyl-prolyl cis-trans isomerase SurA</fullName>
        <shortName evidence="7">PPIase SurA</shortName>
        <ecNumber evidence="7">5.2.1.8</ecNumber>
    </alternativeName>
    <alternativeName>
        <fullName evidence="7">Rotamase SurA</fullName>
    </alternativeName>
</protein>
<dbReference type="OrthoDB" id="14196at2"/>
<dbReference type="AlphaFoldDB" id="A0A2R3LVY1"/>
<evidence type="ECO:0000256" key="7">
    <source>
        <dbReference type="HAMAP-Rule" id="MF_01183"/>
    </source>
</evidence>
<keyword evidence="6 7" id="KW-0413">Isomerase</keyword>
<dbReference type="PROSITE" id="PS50198">
    <property type="entry name" value="PPIC_PPIASE_2"/>
    <property type="match status" value="2"/>
</dbReference>
<evidence type="ECO:0000256" key="3">
    <source>
        <dbReference type="ARBA" id="ARBA00022764"/>
    </source>
</evidence>
<name>A0A2R3LVY1_PRORE</name>
<dbReference type="InterPro" id="IPR023034">
    <property type="entry name" value="PPIase_SurA"/>
</dbReference>
<dbReference type="GO" id="GO:0050821">
    <property type="term" value="P:protein stabilization"/>
    <property type="evidence" value="ECO:0007669"/>
    <property type="project" value="InterPro"/>
</dbReference>
<dbReference type="PROSITE" id="PS01096">
    <property type="entry name" value="PPIC_PPIASE_1"/>
    <property type="match status" value="1"/>
</dbReference>
<evidence type="ECO:0000256" key="5">
    <source>
        <dbReference type="ARBA" id="ARBA00023186"/>
    </source>
</evidence>
<dbReference type="EC" id="5.2.1.8" evidence="7"/>
<dbReference type="Pfam" id="PF00639">
    <property type="entry name" value="Rotamase"/>
    <property type="match status" value="2"/>
</dbReference>
<gene>
    <name evidence="7 9" type="primary">surA</name>
    <name evidence="9" type="ORF">EX242_06365</name>
</gene>
<dbReference type="GO" id="GO:0051082">
    <property type="term" value="F:unfolded protein binding"/>
    <property type="evidence" value="ECO:0007669"/>
    <property type="project" value="UniProtKB-UniRule"/>
</dbReference>
<keyword evidence="3 7" id="KW-0574">Periplasm</keyword>
<evidence type="ECO:0000256" key="6">
    <source>
        <dbReference type="ARBA" id="ARBA00023235"/>
    </source>
</evidence>
<dbReference type="GO" id="GO:0042277">
    <property type="term" value="F:peptide binding"/>
    <property type="evidence" value="ECO:0007669"/>
    <property type="project" value="InterPro"/>
</dbReference>
<evidence type="ECO:0000313" key="9">
    <source>
        <dbReference type="EMBL" id="MBX6979882.1"/>
    </source>
</evidence>
<dbReference type="Gene3D" id="3.10.50.40">
    <property type="match status" value="2"/>
</dbReference>
<accession>A0A2R3LVY1</accession>
<dbReference type="SUPFAM" id="SSF54534">
    <property type="entry name" value="FKBP-like"/>
    <property type="match status" value="2"/>
</dbReference>
<dbReference type="InterPro" id="IPR050280">
    <property type="entry name" value="OMP_Chaperone_SurA"/>
</dbReference>
<keyword evidence="2 7" id="KW-0677">Repeat</keyword>
<feature type="domain" description="PpiC" evidence="8">
    <location>
        <begin position="303"/>
        <end position="403"/>
    </location>
</feature>
<comment type="catalytic activity">
    <reaction evidence="7">
        <text>[protein]-peptidylproline (omega=180) = [protein]-peptidylproline (omega=0)</text>
        <dbReference type="Rhea" id="RHEA:16237"/>
        <dbReference type="Rhea" id="RHEA-COMP:10747"/>
        <dbReference type="Rhea" id="RHEA-COMP:10748"/>
        <dbReference type="ChEBI" id="CHEBI:83833"/>
        <dbReference type="ChEBI" id="CHEBI:83834"/>
        <dbReference type="EC" id="5.2.1.8"/>
    </reaction>
</comment>
<evidence type="ECO:0000256" key="1">
    <source>
        <dbReference type="ARBA" id="ARBA00022729"/>
    </source>
</evidence>
<sequence length="460" mass="51412" precursor="true">MASKHVLARILRNQSQYYRTIMKNWRTLILGLMFASSAALAAPQQMDKVAAVVNNGVVLESDVQNMINTVKVNAQNARQQVPDDQTLRHQILERLVMDNIILQMANQMQINIPEEAVNATIADIARQNGLTLEQMQKRLTADGINMAQYRSEIRKEMLIAEVRNNEVRRRVTILPQEVDSLAEQMSSQANYEMGVNLSHILIPLSENPTQEQLKTAEALVDKILTELKKGGDFGKLAIAYSADPQALKGGNMGWSRLQELPVVFAEQLKNAKKGNIVGPIRSGVGFHILRVNDVSGGSQPISVTEVKARHILIKSSPIMDDTQARQKLVKIAQDIRSGAITFEDAAKENSEDPGSALKGGELGWNMPDIYDPAFRDALMKLNKGELSQPVPSSFGWHLIQLEDTRKVDKTDAAQKDQAYRLLFNRKFNEEAQSWMQEQRASAYVKVIDGRDNQSNDEKSN</sequence>
<dbReference type="EMBL" id="SHDO01000008">
    <property type="protein sequence ID" value="MBX6979882.1"/>
    <property type="molecule type" value="Genomic_DNA"/>
</dbReference>
<dbReference type="PANTHER" id="PTHR47637:SF1">
    <property type="entry name" value="CHAPERONE SURA"/>
    <property type="match status" value="1"/>
</dbReference>
<comment type="function">
    <text evidence="7">Chaperone involved in the correct folding and assembly of outer membrane proteins. Recognizes specific patterns of aromatic residues and the orientation of their side chains, which are found more frequently in integral outer membrane proteins. May act in both early periplasmic and late outer membrane-associated steps of protein maturation.</text>
</comment>
<keyword evidence="5 7" id="KW-0143">Chaperone</keyword>
<organism evidence="9 10">
    <name type="scientific">Providencia rettgeri</name>
    <dbReference type="NCBI Taxonomy" id="587"/>
    <lineage>
        <taxon>Bacteria</taxon>
        <taxon>Pseudomonadati</taxon>
        <taxon>Pseudomonadota</taxon>
        <taxon>Gammaproteobacteria</taxon>
        <taxon>Enterobacterales</taxon>
        <taxon>Morganellaceae</taxon>
        <taxon>Providencia</taxon>
    </lineage>
</organism>
<feature type="domain" description="PpiC" evidence="8">
    <location>
        <begin position="192"/>
        <end position="293"/>
    </location>
</feature>
<keyword evidence="1 7" id="KW-0732">Signal</keyword>
<dbReference type="PANTHER" id="PTHR47637">
    <property type="entry name" value="CHAPERONE SURA"/>
    <property type="match status" value="1"/>
</dbReference>
<dbReference type="InterPro" id="IPR015391">
    <property type="entry name" value="SurA_N"/>
</dbReference>
<dbReference type="GO" id="GO:0043165">
    <property type="term" value="P:Gram-negative-bacterium-type cell outer membrane assembly"/>
    <property type="evidence" value="ECO:0007669"/>
    <property type="project" value="InterPro"/>
</dbReference>
<evidence type="ECO:0000256" key="2">
    <source>
        <dbReference type="ARBA" id="ARBA00022737"/>
    </source>
</evidence>
<comment type="domain">
    <text evidence="7">The PPIase activity resides only in the second parvulin domain. The N-terminal region and the C-terminal tail are necessary and sufficient for the chaperone activity of SurA. The PPIase activity is dispensable for SurA to function as a chaperone. The N-terminal region and the C-terminal tail are also required for porin recognition.</text>
</comment>
<dbReference type="Gene3D" id="1.10.4030.10">
    <property type="entry name" value="Porin chaperone SurA, peptide-binding domain"/>
    <property type="match status" value="2"/>
</dbReference>
<dbReference type="SUPFAM" id="SSF109998">
    <property type="entry name" value="Triger factor/SurA peptide-binding domain-like"/>
    <property type="match status" value="1"/>
</dbReference>